<feature type="transmembrane region" description="Helical" evidence="5">
    <location>
        <begin position="166"/>
        <end position="190"/>
    </location>
</feature>
<dbReference type="Pfam" id="PF01740">
    <property type="entry name" value="STAS"/>
    <property type="match status" value="1"/>
</dbReference>
<evidence type="ECO:0000256" key="3">
    <source>
        <dbReference type="ARBA" id="ARBA00022989"/>
    </source>
</evidence>
<dbReference type="OrthoDB" id="9769739at2"/>
<evidence type="ECO:0000256" key="5">
    <source>
        <dbReference type="SAM" id="Phobius"/>
    </source>
</evidence>
<organism evidence="7 8">
    <name type="scientific">Pseudohalioglobus lutimaris</name>
    <dbReference type="NCBI Taxonomy" id="1737061"/>
    <lineage>
        <taxon>Bacteria</taxon>
        <taxon>Pseudomonadati</taxon>
        <taxon>Pseudomonadota</taxon>
        <taxon>Gammaproteobacteria</taxon>
        <taxon>Cellvibrionales</taxon>
        <taxon>Halieaceae</taxon>
        <taxon>Pseudohalioglobus</taxon>
    </lineage>
</organism>
<comment type="caution">
    <text evidence="7">The sequence shown here is derived from an EMBL/GenBank/DDBJ whole genome shotgun (WGS) entry which is preliminary data.</text>
</comment>
<keyword evidence="8" id="KW-1185">Reference proteome</keyword>
<reference evidence="7 8" key="1">
    <citation type="submission" date="2018-01" db="EMBL/GenBank/DDBJ databases">
        <title>The draft genome sequence of Halioglobus lutimaris HF004.</title>
        <authorList>
            <person name="Du Z.-J."/>
            <person name="Shi M.-J."/>
        </authorList>
    </citation>
    <scope>NUCLEOTIDE SEQUENCE [LARGE SCALE GENOMIC DNA]</scope>
    <source>
        <strain evidence="7 8">HF004</strain>
    </source>
</reference>
<feature type="transmembrane region" description="Helical" evidence="5">
    <location>
        <begin position="211"/>
        <end position="231"/>
    </location>
</feature>
<feature type="transmembrane region" description="Helical" evidence="5">
    <location>
        <begin position="393"/>
        <end position="425"/>
    </location>
</feature>
<evidence type="ECO:0000313" key="7">
    <source>
        <dbReference type="EMBL" id="PLW68877.1"/>
    </source>
</evidence>
<dbReference type="CDD" id="cd07042">
    <property type="entry name" value="STAS_SulP_like_sulfate_transporter"/>
    <property type="match status" value="1"/>
</dbReference>
<name>A0A2N5X316_9GAMM</name>
<keyword evidence="3 5" id="KW-1133">Transmembrane helix</keyword>
<accession>A0A2N5X316</accession>
<dbReference type="InterPro" id="IPR002645">
    <property type="entry name" value="STAS_dom"/>
</dbReference>
<evidence type="ECO:0000313" key="8">
    <source>
        <dbReference type="Proteomes" id="UP000235005"/>
    </source>
</evidence>
<feature type="transmembrane region" description="Helical" evidence="5">
    <location>
        <begin position="128"/>
        <end position="146"/>
    </location>
</feature>
<dbReference type="InterPro" id="IPR011547">
    <property type="entry name" value="SLC26A/SulP_dom"/>
</dbReference>
<feature type="transmembrane region" description="Helical" evidence="5">
    <location>
        <begin position="338"/>
        <end position="358"/>
    </location>
</feature>
<dbReference type="PANTHER" id="PTHR11814">
    <property type="entry name" value="SULFATE TRANSPORTER"/>
    <property type="match status" value="1"/>
</dbReference>
<evidence type="ECO:0000256" key="2">
    <source>
        <dbReference type="ARBA" id="ARBA00022692"/>
    </source>
</evidence>
<dbReference type="InterPro" id="IPR001902">
    <property type="entry name" value="SLC26A/SulP_fam"/>
</dbReference>
<sequence length="571" mass="60443">MIMPPEWLRGYRKATFASDLLAGSVVTIMLIPQSLAYALLAGLPAEMGLYASILPLIVYALLGSSRTLSVGPVAVVSLMTAMAVGKVAEAGSADYAAAAIALAALSGIMLLVMGFLRFGFLANFLSHPVVSGFITASAFIIALGQVKHLLGVPAQGHNLPTQLSSLLMHVPDTNPITLVTGLLAIAFLVWARRGLQPLLRRAGLSQDVASILAKAGPVLLIVGTVAGSYLFHFADRGVALVGAVPRGMPSLALPPLDPGLWSQLALSALLIAIIGFVESVSVGKTLAAKRRQRIDPNQELVALGGANVASAFSGGFPVTGGFSRSVVNFDAGAQTPAASILAAAGIALAALFLTPLLYYLPNATLAATIIVAVSSLVDLDLVRRAWRYSISDFTAICTTIVATLMLGIELGVLTGILVSVLLHLYKTTRPHIAVVGAVAGTEHYRNVERHSVITHPNLVSLRIDESLYFANASYLEDYIYQWVAANDSIEHVILQCTAVNEIDMSALEALEAIDHRLREQGITLNLSEVKGPVMDALKSVDFIQRLSGRVFLSHHQAVKALKTDEIEPYII</sequence>
<protein>
    <submittedName>
        <fullName evidence="7">Sodium-independent anion transporter</fullName>
    </submittedName>
</protein>
<dbReference type="GO" id="GO:0016020">
    <property type="term" value="C:membrane"/>
    <property type="evidence" value="ECO:0007669"/>
    <property type="project" value="UniProtKB-SubCell"/>
</dbReference>
<keyword evidence="2 5" id="KW-0812">Transmembrane</keyword>
<evidence type="ECO:0000256" key="4">
    <source>
        <dbReference type="ARBA" id="ARBA00023136"/>
    </source>
</evidence>
<evidence type="ECO:0000259" key="6">
    <source>
        <dbReference type="PROSITE" id="PS50801"/>
    </source>
</evidence>
<dbReference type="PROSITE" id="PS50801">
    <property type="entry name" value="STAS"/>
    <property type="match status" value="1"/>
</dbReference>
<dbReference type="NCBIfam" id="TIGR00815">
    <property type="entry name" value="sulP"/>
    <property type="match status" value="1"/>
</dbReference>
<dbReference type="Proteomes" id="UP000235005">
    <property type="component" value="Unassembled WGS sequence"/>
</dbReference>
<feature type="transmembrane region" description="Helical" evidence="5">
    <location>
        <begin position="47"/>
        <end position="63"/>
    </location>
</feature>
<feature type="transmembrane region" description="Helical" evidence="5">
    <location>
        <begin position="20"/>
        <end position="41"/>
    </location>
</feature>
<feature type="transmembrane region" description="Helical" evidence="5">
    <location>
        <begin position="95"/>
        <end position="116"/>
    </location>
</feature>
<dbReference type="InterPro" id="IPR036513">
    <property type="entry name" value="STAS_dom_sf"/>
</dbReference>
<feature type="transmembrane region" description="Helical" evidence="5">
    <location>
        <begin position="70"/>
        <end position="89"/>
    </location>
</feature>
<dbReference type="Gene3D" id="3.30.750.24">
    <property type="entry name" value="STAS domain"/>
    <property type="match status" value="1"/>
</dbReference>
<proteinExistence type="predicted"/>
<keyword evidence="4 5" id="KW-0472">Membrane</keyword>
<dbReference type="SUPFAM" id="SSF52091">
    <property type="entry name" value="SpoIIaa-like"/>
    <property type="match status" value="1"/>
</dbReference>
<dbReference type="EMBL" id="PKUS01000010">
    <property type="protein sequence ID" value="PLW68877.1"/>
    <property type="molecule type" value="Genomic_DNA"/>
</dbReference>
<dbReference type="GO" id="GO:0055085">
    <property type="term" value="P:transmembrane transport"/>
    <property type="evidence" value="ECO:0007669"/>
    <property type="project" value="InterPro"/>
</dbReference>
<comment type="subcellular location">
    <subcellularLocation>
        <location evidence="1">Membrane</location>
        <topology evidence="1">Multi-pass membrane protein</topology>
    </subcellularLocation>
</comment>
<dbReference type="Pfam" id="PF00916">
    <property type="entry name" value="Sulfate_transp"/>
    <property type="match status" value="1"/>
</dbReference>
<feature type="transmembrane region" description="Helical" evidence="5">
    <location>
        <begin position="260"/>
        <end position="283"/>
    </location>
</feature>
<gene>
    <name evidence="7" type="ORF">C0039_09630</name>
</gene>
<evidence type="ECO:0000256" key="1">
    <source>
        <dbReference type="ARBA" id="ARBA00004141"/>
    </source>
</evidence>
<feature type="domain" description="STAS" evidence="6">
    <location>
        <begin position="448"/>
        <end position="561"/>
    </location>
</feature>
<dbReference type="AlphaFoldDB" id="A0A2N5X316"/>